<dbReference type="GO" id="GO:0005634">
    <property type="term" value="C:nucleus"/>
    <property type="evidence" value="ECO:0007669"/>
    <property type="project" value="UniProtKB-SubCell"/>
</dbReference>
<organism evidence="2 3">
    <name type="scientific">Ignelater luminosus</name>
    <name type="common">Cucubano</name>
    <name type="synonym">Pyrophorus luminosus</name>
    <dbReference type="NCBI Taxonomy" id="2038154"/>
    <lineage>
        <taxon>Eukaryota</taxon>
        <taxon>Metazoa</taxon>
        <taxon>Ecdysozoa</taxon>
        <taxon>Arthropoda</taxon>
        <taxon>Hexapoda</taxon>
        <taxon>Insecta</taxon>
        <taxon>Pterygota</taxon>
        <taxon>Neoptera</taxon>
        <taxon>Endopterygota</taxon>
        <taxon>Coleoptera</taxon>
        <taxon>Polyphaga</taxon>
        <taxon>Elateriformia</taxon>
        <taxon>Elateroidea</taxon>
        <taxon>Elateridae</taxon>
        <taxon>Agrypninae</taxon>
        <taxon>Pyrophorini</taxon>
        <taxon>Ignelater</taxon>
    </lineage>
</organism>
<protein>
    <recommendedName>
        <fullName evidence="4">Transposase</fullName>
    </recommendedName>
</protein>
<proteinExistence type="predicted"/>
<dbReference type="AlphaFoldDB" id="A0A8K0FVN1"/>
<dbReference type="InterPro" id="IPR036388">
    <property type="entry name" value="WH-like_DNA-bd_sf"/>
</dbReference>
<evidence type="ECO:0000313" key="2">
    <source>
        <dbReference type="EMBL" id="KAF2878760.1"/>
    </source>
</evidence>
<accession>A0A8K0FVN1</accession>
<dbReference type="Gene3D" id="1.10.10.10">
    <property type="entry name" value="Winged helix-like DNA-binding domain superfamily/Winged helix DNA-binding domain"/>
    <property type="match status" value="1"/>
</dbReference>
<dbReference type="EMBL" id="VTPC01091294">
    <property type="protein sequence ID" value="KAF2878760.1"/>
    <property type="molecule type" value="Genomic_DNA"/>
</dbReference>
<name>A0A8K0FVN1_IGNLU</name>
<keyword evidence="3" id="KW-1185">Reference proteome</keyword>
<dbReference type="SUPFAM" id="SSF46689">
    <property type="entry name" value="Homeodomain-like"/>
    <property type="match status" value="1"/>
</dbReference>
<dbReference type="Proteomes" id="UP000801492">
    <property type="component" value="Unassembled WGS sequence"/>
</dbReference>
<evidence type="ECO:0000256" key="1">
    <source>
        <dbReference type="ARBA" id="ARBA00004123"/>
    </source>
</evidence>
<comment type="caution">
    <text evidence="2">The sequence shown here is derived from an EMBL/GenBank/DDBJ whole genome shotgun (WGS) entry which is preliminary data.</text>
</comment>
<sequence>MAKFVKQIETCTQIVNKYLENPELSQVQIAKLLKLPRSTVGKAIRTYKERLSTERKPGSGRKTGFQDTNLAVRIKQSYRRNPNLSERTVGNKFGTSKATVHRVKVKAGLKTYKIQEVPDRDQEKERRARGWLSKKMPLLRREFSTMTGEGKQREIKTVIDVEFKYNNSKQDIA</sequence>
<evidence type="ECO:0000313" key="3">
    <source>
        <dbReference type="Proteomes" id="UP000801492"/>
    </source>
</evidence>
<gene>
    <name evidence="2" type="ORF">ILUMI_27411</name>
</gene>
<dbReference type="OrthoDB" id="6807189at2759"/>
<reference evidence="2" key="1">
    <citation type="submission" date="2019-08" db="EMBL/GenBank/DDBJ databases">
        <title>The genome of the North American firefly Photinus pyralis.</title>
        <authorList>
            <consortium name="Photinus pyralis genome working group"/>
            <person name="Fallon T.R."/>
            <person name="Sander Lower S.E."/>
            <person name="Weng J.-K."/>
        </authorList>
    </citation>
    <scope>NUCLEOTIDE SEQUENCE</scope>
    <source>
        <strain evidence="2">TRF0915ILg1</strain>
        <tissue evidence="2">Whole body</tissue>
    </source>
</reference>
<comment type="subcellular location">
    <subcellularLocation>
        <location evidence="1">Nucleus</location>
    </subcellularLocation>
</comment>
<dbReference type="InterPro" id="IPR009057">
    <property type="entry name" value="Homeodomain-like_sf"/>
</dbReference>
<evidence type="ECO:0008006" key="4">
    <source>
        <dbReference type="Google" id="ProtNLM"/>
    </source>
</evidence>